<evidence type="ECO:0000313" key="3">
    <source>
        <dbReference type="EMBL" id="CAF1423517.1"/>
    </source>
</evidence>
<evidence type="ECO:0000313" key="4">
    <source>
        <dbReference type="EMBL" id="CAF1535438.1"/>
    </source>
</evidence>
<name>A0A816FY33_9BILA</name>
<dbReference type="Proteomes" id="UP000663870">
    <property type="component" value="Unassembled WGS sequence"/>
</dbReference>
<dbReference type="EMBL" id="CAJNOL010014299">
    <property type="protein sequence ID" value="CAF1667231.1"/>
    <property type="molecule type" value="Genomic_DNA"/>
</dbReference>
<reference evidence="5" key="1">
    <citation type="submission" date="2021-02" db="EMBL/GenBank/DDBJ databases">
        <authorList>
            <person name="Nowell W R."/>
        </authorList>
    </citation>
    <scope>NUCLEOTIDE SEQUENCE</scope>
</reference>
<evidence type="ECO:0000313" key="5">
    <source>
        <dbReference type="EMBL" id="CAF1667231.1"/>
    </source>
</evidence>
<proteinExistence type="predicted"/>
<sequence>MNYCIITNNFISILLLLLSCLSSITCHPHRKQKDLISTSRSIPSTTTIINNATIIDSDDDEYYEDDIEHIESRTTTYSNTGS</sequence>
<dbReference type="AlphaFoldDB" id="A0A816FY33"/>
<organism evidence="5 6">
    <name type="scientific">Rotaria sordida</name>
    <dbReference type="NCBI Taxonomy" id="392033"/>
    <lineage>
        <taxon>Eukaryota</taxon>
        <taxon>Metazoa</taxon>
        <taxon>Spiralia</taxon>
        <taxon>Gnathifera</taxon>
        <taxon>Rotifera</taxon>
        <taxon>Eurotatoria</taxon>
        <taxon>Bdelloidea</taxon>
        <taxon>Philodinida</taxon>
        <taxon>Philodinidae</taxon>
        <taxon>Rotaria</taxon>
    </lineage>
</organism>
<dbReference type="EMBL" id="CAJNOH010001056">
    <property type="protein sequence ID" value="CAF1169927.1"/>
    <property type="molecule type" value="Genomic_DNA"/>
</dbReference>
<accession>A0A816FY33</accession>
<keyword evidence="6" id="KW-1185">Reference proteome</keyword>
<protein>
    <submittedName>
        <fullName evidence="5">Uncharacterized protein</fullName>
    </submittedName>
</protein>
<evidence type="ECO:0000256" key="1">
    <source>
        <dbReference type="SAM" id="SignalP"/>
    </source>
</evidence>
<feature type="signal peptide" evidence="1">
    <location>
        <begin position="1"/>
        <end position="26"/>
    </location>
</feature>
<dbReference type="Proteomes" id="UP000663854">
    <property type="component" value="Unassembled WGS sequence"/>
</dbReference>
<evidence type="ECO:0000313" key="6">
    <source>
        <dbReference type="Proteomes" id="UP000663870"/>
    </source>
</evidence>
<evidence type="ECO:0000313" key="2">
    <source>
        <dbReference type="EMBL" id="CAF1169927.1"/>
    </source>
</evidence>
<gene>
    <name evidence="3" type="ORF">JXQ802_LOCUS36005</name>
    <name evidence="5" type="ORF">JXQ802_LOCUS57013</name>
    <name evidence="2" type="ORF">PYM288_LOCUS23217</name>
    <name evidence="4" type="ORF">PYM288_LOCUS40430</name>
</gene>
<feature type="chain" id="PRO_5036230023" evidence="1">
    <location>
        <begin position="27"/>
        <end position="82"/>
    </location>
</feature>
<comment type="caution">
    <text evidence="5">The sequence shown here is derived from an EMBL/GenBank/DDBJ whole genome shotgun (WGS) entry which is preliminary data.</text>
</comment>
<keyword evidence="1" id="KW-0732">Signal</keyword>
<dbReference type="EMBL" id="CAJNOL010001817">
    <property type="protein sequence ID" value="CAF1423517.1"/>
    <property type="molecule type" value="Genomic_DNA"/>
</dbReference>
<dbReference type="EMBL" id="CAJNOH010012425">
    <property type="protein sequence ID" value="CAF1535438.1"/>
    <property type="molecule type" value="Genomic_DNA"/>
</dbReference>